<proteinExistence type="predicted"/>
<dbReference type="InterPro" id="IPR018247">
    <property type="entry name" value="EF_Hand_1_Ca_BS"/>
</dbReference>
<sequence>MRRLLTLLLLTLSLVLLATVYKIPVKAGEVEVPIVIKMSDLLSLVPEDFDADWSALHVVSGNAHVPFQIDDADGNGRISAGDYLVFLLKDQGEIVIPDADENIEVPKFEPKFDTTKTDDGWTITSKDGSLKLRANKHGLAQVIAFKGVEKLLLDEIGIARVSGWPESTYWVDGKLGNHHEETTGSFRIVSVNVFKPGPVAVGIHAHLKSERFHGLNQILLVYVFANGDILVNNTFKFESYADMMKLQTMVTRPLVPAFDDALHILPVFRRLVWADQLNITPLEYWKMRNAIIYVDETPYIAFPATSSMKPLWWGATYIFASMERWRTNYSPNAKIGVAQILPFVPVVHADYKKWLDSDTWVYESLEFRDGIFKWMPGEFDAYESTRGIYSMKVEDMPNRYKFGDSVSHLRLLSLYSAPNIESAVKWIETKSASFRSVKVGE</sequence>
<comment type="caution">
    <text evidence="1">The sequence shown here is derived from an EMBL/GenBank/DDBJ whole genome shotgun (WGS) entry which is preliminary data.</text>
</comment>
<evidence type="ECO:0000313" key="1">
    <source>
        <dbReference type="EMBL" id="HGZ78428.1"/>
    </source>
</evidence>
<reference evidence="1" key="1">
    <citation type="journal article" date="2020" name="mSystems">
        <title>Genome- and Community-Level Interaction Insights into Carbon Utilization and Element Cycling Functions of Hydrothermarchaeota in Hydrothermal Sediment.</title>
        <authorList>
            <person name="Zhou Z."/>
            <person name="Liu Y."/>
            <person name="Xu W."/>
            <person name="Pan J."/>
            <person name="Luo Z.H."/>
            <person name="Li M."/>
        </authorList>
    </citation>
    <scope>NUCLEOTIDE SEQUENCE [LARGE SCALE GENOMIC DNA]</scope>
    <source>
        <strain evidence="1">SpSt-86</strain>
    </source>
</reference>
<protein>
    <recommendedName>
        <fullName evidence="2">EF-hand domain-containing protein</fullName>
    </recommendedName>
</protein>
<gene>
    <name evidence="1" type="ORF">ENW55_00390</name>
</gene>
<dbReference type="EMBL" id="DTKQ01000005">
    <property type="protein sequence ID" value="HGZ78428.1"/>
    <property type="molecule type" value="Genomic_DNA"/>
</dbReference>
<dbReference type="PROSITE" id="PS00018">
    <property type="entry name" value="EF_HAND_1"/>
    <property type="match status" value="1"/>
</dbReference>
<name>A0A832I758_9THEM</name>
<accession>A0A832I758</accession>
<dbReference type="AlphaFoldDB" id="A0A832I758"/>
<evidence type="ECO:0008006" key="2">
    <source>
        <dbReference type="Google" id="ProtNLM"/>
    </source>
</evidence>
<organism evidence="1">
    <name type="scientific">Pseudothermotoga hypogea</name>
    <dbReference type="NCBI Taxonomy" id="57487"/>
    <lineage>
        <taxon>Bacteria</taxon>
        <taxon>Thermotogati</taxon>
        <taxon>Thermotogota</taxon>
        <taxon>Thermotogae</taxon>
        <taxon>Thermotogales</taxon>
        <taxon>Thermotogaceae</taxon>
        <taxon>Pseudothermotoga</taxon>
    </lineage>
</organism>